<dbReference type="PANTHER" id="PTHR43617">
    <property type="entry name" value="L-AMINO ACID N-ACETYLTRANSFERASE"/>
    <property type="match status" value="1"/>
</dbReference>
<dbReference type="Gene3D" id="3.40.630.30">
    <property type="match status" value="1"/>
</dbReference>
<name>A0A150F591_9BACI</name>
<dbReference type="Gene3D" id="1.10.287.900">
    <property type="entry name" value="The crystal structure of the spermine/spermidine acetyltransferase from enterococcus faecali"/>
    <property type="match status" value="1"/>
</dbReference>
<dbReference type="PROSITE" id="PS51186">
    <property type="entry name" value="GNAT"/>
    <property type="match status" value="1"/>
</dbReference>
<dbReference type="CDD" id="cd04301">
    <property type="entry name" value="NAT_SF"/>
    <property type="match status" value="1"/>
</dbReference>
<dbReference type="InterPro" id="IPR000182">
    <property type="entry name" value="GNAT_dom"/>
</dbReference>
<sequence length="152" mass="17992">MNIEIKAVTEENRADILALHVSESQTSYIETTEQCLKEAKECRYYHPAGLYRDGDLVGFAMYGWFPEYDEENEYGRVWLDRYFIDERYQGQGLGSIMLKALIRHLAELYKCKRIYLSLFEDNQHALRLYQKFGFEYNGELDCNGEKVMVKEL</sequence>
<dbReference type="AlphaFoldDB" id="A0A150F591"/>
<dbReference type="RefSeq" id="WP_061522386.1">
    <property type="nucleotide sequence ID" value="NZ_JARLZY010000021.1"/>
</dbReference>
<keyword evidence="2" id="KW-0808">Transferase</keyword>
<organism evidence="2 3">
    <name type="scientific">Bacillus nakamurai</name>
    <dbReference type="NCBI Taxonomy" id="1793963"/>
    <lineage>
        <taxon>Bacteria</taxon>
        <taxon>Bacillati</taxon>
        <taxon>Bacillota</taxon>
        <taxon>Bacilli</taxon>
        <taxon>Bacillales</taxon>
        <taxon>Bacillaceae</taxon>
        <taxon>Bacillus</taxon>
    </lineage>
</organism>
<gene>
    <name evidence="2" type="ORF">AXI58_19260</name>
</gene>
<protein>
    <submittedName>
        <fullName evidence="2">Spermidine acetyltransferase</fullName>
    </submittedName>
</protein>
<comment type="caution">
    <text evidence="2">The sequence shown here is derived from an EMBL/GenBank/DDBJ whole genome shotgun (WGS) entry which is preliminary data.</text>
</comment>
<dbReference type="GO" id="GO:0016747">
    <property type="term" value="F:acyltransferase activity, transferring groups other than amino-acyl groups"/>
    <property type="evidence" value="ECO:0007669"/>
    <property type="project" value="InterPro"/>
</dbReference>
<dbReference type="OrthoDB" id="9127144at2"/>
<dbReference type="InterPro" id="IPR016181">
    <property type="entry name" value="Acyl_CoA_acyltransferase"/>
</dbReference>
<dbReference type="STRING" id="1793963.AXI58_19260"/>
<proteinExistence type="predicted"/>
<evidence type="ECO:0000313" key="2">
    <source>
        <dbReference type="EMBL" id="KXZ17439.1"/>
    </source>
</evidence>
<keyword evidence="3" id="KW-1185">Reference proteome</keyword>
<reference evidence="3" key="1">
    <citation type="submission" date="2016-02" db="EMBL/GenBank/DDBJ databases">
        <authorList>
            <person name="Dunlap C."/>
        </authorList>
    </citation>
    <scope>NUCLEOTIDE SEQUENCE [LARGE SCALE GENOMIC DNA]</scope>
    <source>
        <strain evidence="3">NRRL B-41092</strain>
    </source>
</reference>
<dbReference type="Pfam" id="PF00583">
    <property type="entry name" value="Acetyltransf_1"/>
    <property type="match status" value="1"/>
</dbReference>
<evidence type="ECO:0000259" key="1">
    <source>
        <dbReference type="PROSITE" id="PS51186"/>
    </source>
</evidence>
<dbReference type="SUPFAM" id="SSF55729">
    <property type="entry name" value="Acyl-CoA N-acyltransferases (Nat)"/>
    <property type="match status" value="1"/>
</dbReference>
<dbReference type="EMBL" id="LSBA01000021">
    <property type="protein sequence ID" value="KXZ17439.1"/>
    <property type="molecule type" value="Genomic_DNA"/>
</dbReference>
<accession>A0A150F591</accession>
<dbReference type="InterPro" id="IPR050276">
    <property type="entry name" value="MshD_Acetyltransferase"/>
</dbReference>
<dbReference type="InterPro" id="IPR027455">
    <property type="entry name" value="Sper_AcTfrase_N"/>
</dbReference>
<evidence type="ECO:0000313" key="3">
    <source>
        <dbReference type="Proteomes" id="UP000075430"/>
    </source>
</evidence>
<feature type="domain" description="N-acetyltransferase" evidence="1">
    <location>
        <begin position="3"/>
        <end position="152"/>
    </location>
</feature>
<dbReference type="Proteomes" id="UP000075430">
    <property type="component" value="Unassembled WGS sequence"/>
</dbReference>